<name>A0A816B876_9BILA</name>
<dbReference type="OrthoDB" id="2423195at2759"/>
<evidence type="ECO:0000313" key="2">
    <source>
        <dbReference type="EMBL" id="CAF4485199.1"/>
    </source>
</evidence>
<dbReference type="AlphaFoldDB" id="A0A816B876"/>
<dbReference type="Proteomes" id="UP000681722">
    <property type="component" value="Unassembled WGS sequence"/>
</dbReference>
<protein>
    <submittedName>
        <fullName evidence="1">Uncharacterized protein</fullName>
    </submittedName>
</protein>
<proteinExistence type="predicted"/>
<accession>A0A816B876</accession>
<feature type="non-terminal residue" evidence="1">
    <location>
        <position position="1"/>
    </location>
</feature>
<dbReference type="EMBL" id="CAJOBC010103328">
    <property type="protein sequence ID" value="CAF4485199.1"/>
    <property type="molecule type" value="Genomic_DNA"/>
</dbReference>
<evidence type="ECO:0000313" key="3">
    <source>
        <dbReference type="Proteomes" id="UP000663829"/>
    </source>
</evidence>
<comment type="caution">
    <text evidence="1">The sequence shown here is derived from an EMBL/GenBank/DDBJ whole genome shotgun (WGS) entry which is preliminary data.</text>
</comment>
<dbReference type="Proteomes" id="UP000663829">
    <property type="component" value="Unassembled WGS sequence"/>
</dbReference>
<evidence type="ECO:0000313" key="1">
    <source>
        <dbReference type="EMBL" id="CAF1605558.1"/>
    </source>
</evidence>
<dbReference type="EMBL" id="CAJNOQ010036769">
    <property type="protein sequence ID" value="CAF1605558.1"/>
    <property type="molecule type" value="Genomic_DNA"/>
</dbReference>
<organism evidence="1 3">
    <name type="scientific">Didymodactylos carnosus</name>
    <dbReference type="NCBI Taxonomy" id="1234261"/>
    <lineage>
        <taxon>Eukaryota</taxon>
        <taxon>Metazoa</taxon>
        <taxon>Spiralia</taxon>
        <taxon>Gnathifera</taxon>
        <taxon>Rotifera</taxon>
        <taxon>Eurotatoria</taxon>
        <taxon>Bdelloidea</taxon>
        <taxon>Philodinida</taxon>
        <taxon>Philodinidae</taxon>
        <taxon>Didymodactylos</taxon>
    </lineage>
</organism>
<reference evidence="1" key="1">
    <citation type="submission" date="2021-02" db="EMBL/GenBank/DDBJ databases">
        <authorList>
            <person name="Nowell W R."/>
        </authorList>
    </citation>
    <scope>NUCLEOTIDE SEQUENCE</scope>
</reference>
<keyword evidence="3" id="KW-1185">Reference proteome</keyword>
<gene>
    <name evidence="1" type="ORF">GPM918_LOCUS42729</name>
    <name evidence="2" type="ORF">SRO942_LOCUS44037</name>
</gene>
<sequence length="250" mass="30197">LKKHIEQLIVFLHVKSIPNEIKQYRLTYTEFIRERNAEPSFNDYINELVENEQKYPLLNFFTLTRNQIENIQLIYPIVNFTNYLLQKYNHRILRNEAATNDIQYYLTSNDEHNSSIAILGYLQTLAKLQNTIVNYYRQIDQPVNELIEDEKTRLQLIQSLTSEHLLELNSETMFDILSNDGFVMNYEYDKTKEILYGYDEIEIKLRNMISKIRLIGTDKLYFFNYQFELYNQDVLLFNDIRWVGVLLYFY</sequence>